<dbReference type="GO" id="GO:0031177">
    <property type="term" value="F:phosphopantetheine binding"/>
    <property type="evidence" value="ECO:0007669"/>
    <property type="project" value="InterPro"/>
</dbReference>
<evidence type="ECO:0000256" key="4">
    <source>
        <dbReference type="ARBA" id="ARBA00023002"/>
    </source>
</evidence>
<feature type="active site" description="Proton acceptor; for dehydratase activity" evidence="6">
    <location>
        <position position="955"/>
    </location>
</feature>
<dbReference type="GeneID" id="89981170"/>
<dbReference type="GO" id="GO:0016491">
    <property type="term" value="F:oxidoreductase activity"/>
    <property type="evidence" value="ECO:0007669"/>
    <property type="project" value="UniProtKB-KW"/>
</dbReference>
<evidence type="ECO:0000256" key="2">
    <source>
        <dbReference type="ARBA" id="ARBA00022553"/>
    </source>
</evidence>
<dbReference type="InterPro" id="IPR020843">
    <property type="entry name" value="ER"/>
</dbReference>
<proteinExistence type="predicted"/>
<keyword evidence="1" id="KW-0596">Phosphopantetheine</keyword>
<dbReference type="EMBL" id="JAVRRD010000009">
    <property type="protein sequence ID" value="KAK5055284.1"/>
    <property type="molecule type" value="Genomic_DNA"/>
</dbReference>
<dbReference type="SUPFAM" id="SSF51735">
    <property type="entry name" value="NAD(P)-binding Rossmann-fold domains"/>
    <property type="match status" value="2"/>
</dbReference>
<dbReference type="GO" id="GO:0004312">
    <property type="term" value="F:fatty acid synthase activity"/>
    <property type="evidence" value="ECO:0007669"/>
    <property type="project" value="TreeGrafter"/>
</dbReference>
<dbReference type="Proteomes" id="UP001358417">
    <property type="component" value="Unassembled WGS sequence"/>
</dbReference>
<dbReference type="InterPro" id="IPR049551">
    <property type="entry name" value="PKS_DH_C"/>
</dbReference>
<dbReference type="InterPro" id="IPR018201">
    <property type="entry name" value="Ketoacyl_synth_AS"/>
</dbReference>
<dbReference type="Gene3D" id="3.10.129.110">
    <property type="entry name" value="Polyketide synthase dehydratase"/>
    <property type="match status" value="1"/>
</dbReference>
<accession>A0AAV9NEL2</accession>
<dbReference type="SMART" id="SM00826">
    <property type="entry name" value="PKS_DH"/>
    <property type="match status" value="1"/>
</dbReference>
<dbReference type="InterPro" id="IPR049552">
    <property type="entry name" value="PKS_DH_N"/>
</dbReference>
<evidence type="ECO:0000313" key="11">
    <source>
        <dbReference type="Proteomes" id="UP001358417"/>
    </source>
</evidence>
<comment type="caution">
    <text evidence="10">The sequence shown here is derived from an EMBL/GenBank/DDBJ whole genome shotgun (WGS) entry which is preliminary data.</text>
</comment>
<dbReference type="Pfam" id="PF16197">
    <property type="entry name" value="KAsynt_C_assoc"/>
    <property type="match status" value="1"/>
</dbReference>
<gene>
    <name evidence="10" type="ORF">LTR84_013034</name>
</gene>
<dbReference type="PROSITE" id="PS50075">
    <property type="entry name" value="CARRIER"/>
    <property type="match status" value="1"/>
</dbReference>
<dbReference type="InterPro" id="IPR006162">
    <property type="entry name" value="Ppantetheine_attach_site"/>
</dbReference>
<dbReference type="SMART" id="SM00829">
    <property type="entry name" value="PKS_ER"/>
    <property type="match status" value="1"/>
</dbReference>
<organism evidence="10 11">
    <name type="scientific">Exophiala bonariae</name>
    <dbReference type="NCBI Taxonomy" id="1690606"/>
    <lineage>
        <taxon>Eukaryota</taxon>
        <taxon>Fungi</taxon>
        <taxon>Dikarya</taxon>
        <taxon>Ascomycota</taxon>
        <taxon>Pezizomycotina</taxon>
        <taxon>Eurotiomycetes</taxon>
        <taxon>Chaetothyriomycetidae</taxon>
        <taxon>Chaetothyriales</taxon>
        <taxon>Herpotrichiellaceae</taxon>
        <taxon>Exophiala</taxon>
    </lineage>
</organism>
<feature type="region of interest" description="N-terminal hotdog fold" evidence="6">
    <location>
        <begin position="923"/>
        <end position="1057"/>
    </location>
</feature>
<feature type="domain" description="Ketosynthase family 3 (KS3)" evidence="8">
    <location>
        <begin position="1"/>
        <end position="415"/>
    </location>
</feature>
<evidence type="ECO:0000259" key="8">
    <source>
        <dbReference type="PROSITE" id="PS52004"/>
    </source>
</evidence>
<keyword evidence="4" id="KW-0560">Oxidoreductase</keyword>
<dbReference type="SMART" id="SM00822">
    <property type="entry name" value="PKS_KR"/>
    <property type="match status" value="1"/>
</dbReference>
<dbReference type="InterPro" id="IPR057326">
    <property type="entry name" value="KR_dom"/>
</dbReference>
<dbReference type="Gene3D" id="3.90.180.10">
    <property type="entry name" value="Medium-chain alcohol dehydrogenases, catalytic domain"/>
    <property type="match status" value="1"/>
</dbReference>
<evidence type="ECO:0000256" key="6">
    <source>
        <dbReference type="PROSITE-ProRule" id="PRU01363"/>
    </source>
</evidence>
<feature type="domain" description="Carrier" evidence="7">
    <location>
        <begin position="2279"/>
        <end position="2353"/>
    </location>
</feature>
<dbReference type="GO" id="GO:0044550">
    <property type="term" value="P:secondary metabolite biosynthetic process"/>
    <property type="evidence" value="ECO:0007669"/>
    <property type="project" value="TreeGrafter"/>
</dbReference>
<dbReference type="Pfam" id="PF00698">
    <property type="entry name" value="Acyl_transf_1"/>
    <property type="match status" value="1"/>
</dbReference>
<keyword evidence="3" id="KW-0808">Transferase</keyword>
<dbReference type="SUPFAM" id="SSF55048">
    <property type="entry name" value="Probable ACP-binding domain of malonyl-CoA ACP transacylase"/>
    <property type="match status" value="1"/>
</dbReference>
<dbReference type="Pfam" id="PF21089">
    <property type="entry name" value="PKS_DH_N"/>
    <property type="match status" value="1"/>
</dbReference>
<protein>
    <recommendedName>
        <fullName evidence="12">Carrier domain-containing protein</fullName>
    </recommendedName>
</protein>
<dbReference type="Pfam" id="PF08659">
    <property type="entry name" value="KR"/>
    <property type="match status" value="1"/>
</dbReference>
<evidence type="ECO:0000256" key="1">
    <source>
        <dbReference type="ARBA" id="ARBA00022450"/>
    </source>
</evidence>
<dbReference type="PROSITE" id="PS52004">
    <property type="entry name" value="KS3_2"/>
    <property type="match status" value="1"/>
</dbReference>
<dbReference type="InterPro" id="IPR050091">
    <property type="entry name" value="PKS_NRPS_Biosynth_Enz"/>
</dbReference>
<dbReference type="InterPro" id="IPR014043">
    <property type="entry name" value="Acyl_transferase_dom"/>
</dbReference>
<dbReference type="SUPFAM" id="SSF47336">
    <property type="entry name" value="ACP-like"/>
    <property type="match status" value="1"/>
</dbReference>
<feature type="active site" description="Proton donor; for dehydratase activity" evidence="6">
    <location>
        <position position="1150"/>
    </location>
</feature>
<dbReference type="PROSITE" id="PS00606">
    <property type="entry name" value="KS3_1"/>
    <property type="match status" value="1"/>
</dbReference>
<evidence type="ECO:0000256" key="3">
    <source>
        <dbReference type="ARBA" id="ARBA00022679"/>
    </source>
</evidence>
<dbReference type="InterPro" id="IPR014031">
    <property type="entry name" value="Ketoacyl_synth_C"/>
</dbReference>
<dbReference type="Gene3D" id="3.40.366.10">
    <property type="entry name" value="Malonyl-Coenzyme A Acyl Carrier Protein, domain 2"/>
    <property type="match status" value="1"/>
</dbReference>
<dbReference type="PROSITE" id="PS52019">
    <property type="entry name" value="PKS_MFAS_DH"/>
    <property type="match status" value="1"/>
</dbReference>
<evidence type="ECO:0000259" key="7">
    <source>
        <dbReference type="PROSITE" id="PS50075"/>
    </source>
</evidence>
<dbReference type="RefSeq" id="XP_064707715.1">
    <property type="nucleotide sequence ID" value="XM_064856539.1"/>
</dbReference>
<dbReference type="InterPro" id="IPR020807">
    <property type="entry name" value="PKS_DH"/>
</dbReference>
<dbReference type="PROSITE" id="PS00012">
    <property type="entry name" value="PHOSPHOPANTETHEINE"/>
    <property type="match status" value="1"/>
</dbReference>
<dbReference type="InterPro" id="IPR036291">
    <property type="entry name" value="NAD(P)-bd_dom_sf"/>
</dbReference>
<name>A0AAV9NEL2_9EURO</name>
<dbReference type="CDD" id="cd05195">
    <property type="entry name" value="enoyl_red"/>
    <property type="match status" value="1"/>
</dbReference>
<keyword evidence="2" id="KW-0597">Phosphoprotein</keyword>
<dbReference type="InterPro" id="IPR042104">
    <property type="entry name" value="PKS_dehydratase_sf"/>
</dbReference>
<dbReference type="InterPro" id="IPR049900">
    <property type="entry name" value="PKS_mFAS_DH"/>
</dbReference>
<dbReference type="InterPro" id="IPR001227">
    <property type="entry name" value="Ac_transferase_dom_sf"/>
</dbReference>
<dbReference type="CDD" id="cd00833">
    <property type="entry name" value="PKS"/>
    <property type="match status" value="1"/>
</dbReference>
<dbReference type="GO" id="GO:0004315">
    <property type="term" value="F:3-oxoacyl-[acyl-carrier-protein] synthase activity"/>
    <property type="evidence" value="ECO:0007669"/>
    <property type="project" value="InterPro"/>
</dbReference>
<evidence type="ECO:0000259" key="9">
    <source>
        <dbReference type="PROSITE" id="PS52019"/>
    </source>
</evidence>
<dbReference type="InterPro" id="IPR036736">
    <property type="entry name" value="ACP-like_sf"/>
</dbReference>
<reference evidence="10 11" key="1">
    <citation type="submission" date="2023-08" db="EMBL/GenBank/DDBJ databases">
        <title>Black Yeasts Isolated from many extreme environments.</title>
        <authorList>
            <person name="Coleine C."/>
            <person name="Stajich J.E."/>
            <person name="Selbmann L."/>
        </authorList>
    </citation>
    <scope>NUCLEOTIDE SEQUENCE [LARGE SCALE GENOMIC DNA]</scope>
    <source>
        <strain evidence="10 11">CCFEE 5792</strain>
    </source>
</reference>
<feature type="region of interest" description="C-terminal hotdog fold" evidence="6">
    <location>
        <begin position="1082"/>
        <end position="1240"/>
    </location>
</feature>
<evidence type="ECO:0008006" key="12">
    <source>
        <dbReference type="Google" id="ProtNLM"/>
    </source>
</evidence>
<dbReference type="SUPFAM" id="SSF52151">
    <property type="entry name" value="FabD/lysophospholipase-like"/>
    <property type="match status" value="1"/>
</dbReference>
<dbReference type="InterPro" id="IPR016035">
    <property type="entry name" value="Acyl_Trfase/lysoPLipase"/>
</dbReference>
<dbReference type="SMART" id="SM00823">
    <property type="entry name" value="PKS_PP"/>
    <property type="match status" value="1"/>
</dbReference>
<dbReference type="InterPro" id="IPR016039">
    <property type="entry name" value="Thiolase-like"/>
</dbReference>
<dbReference type="Gene3D" id="3.40.50.720">
    <property type="entry name" value="NAD(P)-binding Rossmann-like Domain"/>
    <property type="match status" value="2"/>
</dbReference>
<dbReference type="InterPro" id="IPR011032">
    <property type="entry name" value="GroES-like_sf"/>
</dbReference>
<dbReference type="SMART" id="SM00827">
    <property type="entry name" value="PKS_AT"/>
    <property type="match status" value="1"/>
</dbReference>
<dbReference type="SMART" id="SM00825">
    <property type="entry name" value="PKS_KS"/>
    <property type="match status" value="1"/>
</dbReference>
<feature type="domain" description="PKS/mFAS DH" evidence="9">
    <location>
        <begin position="923"/>
        <end position="1240"/>
    </location>
</feature>
<dbReference type="Gene3D" id="1.10.1200.10">
    <property type="entry name" value="ACP-like"/>
    <property type="match status" value="1"/>
</dbReference>
<dbReference type="InterPro" id="IPR014030">
    <property type="entry name" value="Ketoacyl_synth_N"/>
</dbReference>
<dbReference type="SUPFAM" id="SSF53901">
    <property type="entry name" value="Thiolase-like"/>
    <property type="match status" value="1"/>
</dbReference>
<dbReference type="InterPro" id="IPR013968">
    <property type="entry name" value="PKS_KR"/>
</dbReference>
<dbReference type="Pfam" id="PF23297">
    <property type="entry name" value="ACP_SdgA_C"/>
    <property type="match status" value="1"/>
</dbReference>
<dbReference type="GO" id="GO:0006633">
    <property type="term" value="P:fatty acid biosynthetic process"/>
    <property type="evidence" value="ECO:0007669"/>
    <property type="project" value="InterPro"/>
</dbReference>
<evidence type="ECO:0000313" key="10">
    <source>
        <dbReference type="EMBL" id="KAK5055284.1"/>
    </source>
</evidence>
<dbReference type="Gene3D" id="3.40.47.10">
    <property type="match status" value="1"/>
</dbReference>
<dbReference type="InterPro" id="IPR020806">
    <property type="entry name" value="PKS_PP-bd"/>
</dbReference>
<dbReference type="InterPro" id="IPR032821">
    <property type="entry name" value="PKS_assoc"/>
</dbReference>
<sequence length="2361" mass="257428">MGFQSIEGIKQSDIAVIGLSCPAYTEVPSDRYNAKAFHHEGEKLNTLSSTGGHFLGDDVSAFDAPFFNITANEAKAMDPTARMLLEVTYEALENAGIPVDDLVGSDTSCYVGCFTRDFHEMLMRDTETSPMYAGTGTGFSLLSNRVSWFYDLRGPSLTLDTACSSSLVGLHLACQGLRSGESKIAIVSGANLILSPDLAIFLSNLHMLSKEGLSRSFADGTTGYGRGEGIATVILKPLKDAIQDQDNIRAVIRGTGVNQDGHTTGITLPNSDAQAELITSTYRAAGLEFSDTGYFEAHGTGTAAGDPLELGAVANTLGSAQRPGNSLLVGSVKSNIGHLEGAAGLAGVIKCILMLENATILPNIHFDRPNRRIPFKQWNIEVPTTAKPWPSHALQRASVNSFGYGGTNAHAIIDSTAQFFSTIGGAGPYRNPSVSTSTSHRPRLFIVSARDGPALDRIRKSFTNHLAAVESQGSIRSEAQYLADLAFTLSERRTRFDWKAFAVASTISELREQLSTTAAIQGARSSKASRVAFVFTGQGAQWARMGLNLLQYPVFQASVSEAERHLTDKLGCDWSVLQELQLSGPESNIQLARISQPMCTILQIALVDLLASWSIRPSGVVGHSSGEIGAAYAYGALSRQDAWTIAYWRGKLCSELTIDAPELKGSMMAVGLSREAAADYILGVRTGKLVVACVNSPSSVTISGDEIAIDELYQLLKTDSVFARKLKVENAYHSHHMEQIAKKYLMHISGVTVRKPESGDSVIFASSVWGRIIQYPDLGPDYWVKNLVSPVLFSDAVEALFKSSPQRKRRARATEVYFSNLLEVGPHAALKGPLRQTLQALKSEDVKYASVLNRGQDDAKSALACAGMLYIHGVPVSIPSANVTQMRVQPLADLPAYPWNHALKYWSESRLSKNYRFREHGRHDLLGSIALGYNELEPKWRNFLRVNESPWIRDHVVHSTILYPGAGILAMPIEAMRQMADKERNIDNIELKDVYITKAIVVPDDQTGTEAFLQLRRPRTEGEHMKDWWEFSVFTCLEDQSPQENGSGRVMINYKADSVDNWVTQKSHQKEVLRQDYQESLVICKNQIQPNDFYETTKRAGLDYGDSFQGLTAIRTSKRRAVCTVRIPDTKATMPGNIESQHLIHPTTLDVIFHSLFAALGEEGELNFENAAVPVYLDSLIVAADLPSGAGSEFHGFCTALRPAPREIVADICYSDSAWTEPKVYIRGLHCRELPGSSSSNTDSFKAPFGTLEWKPDIHFATQRSLAQYFDAKNPDVSDGDELCKLMALVAHKTPDLTILQLGVSSEIKTKILSFLTENGHQGTKMYSKYTVAAIDSSENENNTASSEDPNELVTALALHKGLPLSEQKLEVSSADLLIVGADFGFPTQAIVSFHDIANLLQDGGIAIFEHESESFFAILKDACIEAGLTSLGVLTRSVHPSTNQQRTSWIIAKPYSKEDTSISESILILEPTIPTSNTLDISNAIKQDLSRRSIAYETIVWPPKDLDMVGRSIISLLEMETPFLVNISPVDFEVLKTTILRSLSFLWVTKGKEPTTAAAMGYLRSLKNENPNLNLRYLRLEDQVDRNAPDVAEAITSISLNPNIDREFVEINGQICINRWMPDRGMSRIILNGAANVENIALQRCENPLELVAGPDYHFKDSELVEDLSPEHIQVETRALVLSRPRSSTHDNVAPALREFSGLVKAVGSKCKNFRPGDLVYGYDGAPYRTNFTVDESQCQKIPAGRTFPEAATWSLTFMTAYQALIKIGQLRAGNTILIQDASSGVGQAAIQLSLATKARVFATARSATESQLIEKYGIPNHNILNDADPYFAETIGRLTRNCGFDLVLNISRQGDGLRKLWQAVAPLGNLTHAGDSEITKENVLDIGPFQRGCKFSVVDLALIHQSKPGALADLAKEFAIFATTNLIQPLEALNIFPVANVAAAFKSMDSGVLGETILIFDDRSQISIHASSIHPLRLDQNASYVLVGGMGGLGRSLARLLVRHGARHLIFISRSGIKSAHAPATVDELRSLGASAYVYAADVADSAAMKRVVGQWTQKHPPIRGVIQSAAVLNDSIYDNMTHELWRGAVAPKIQGSWLLHELLPQDMDFFVMLSSISGVVGNRSQTNYATGNTFQDELAQYRRDKGLPAVAVDLGLMLDVGLIAERGGFTNLRKSEAVGLNEVDFHAIMKAAMLGVYGNSTVPAQLVTGLPTGGILHRQALEPPFYYDDPRFSYLRKMDLSQAIAEVGSNAAGASVDGGNLATQLGQAKSIGKASALTTSALSGLLAKGLQTSADNIDTSKPLHSYGVDSLMAVEIRTWIMQQVKADITLFDILSGMSIVALSLKIVKASKLVPVDLE</sequence>
<dbReference type="InterPro" id="IPR020841">
    <property type="entry name" value="PKS_Beta-ketoAc_synthase_dom"/>
</dbReference>
<dbReference type="PANTHER" id="PTHR43775:SF29">
    <property type="entry name" value="ASPERFURANONE POLYKETIDE SYNTHASE AFOG-RELATED"/>
    <property type="match status" value="1"/>
</dbReference>
<dbReference type="Pfam" id="PF00109">
    <property type="entry name" value="ketoacyl-synt"/>
    <property type="match status" value="1"/>
</dbReference>
<keyword evidence="11" id="KW-1185">Reference proteome</keyword>
<dbReference type="InterPro" id="IPR009081">
    <property type="entry name" value="PP-bd_ACP"/>
</dbReference>
<dbReference type="Pfam" id="PF14765">
    <property type="entry name" value="PS-DH"/>
    <property type="match status" value="1"/>
</dbReference>
<dbReference type="SUPFAM" id="SSF50129">
    <property type="entry name" value="GroES-like"/>
    <property type="match status" value="1"/>
</dbReference>
<dbReference type="Pfam" id="PF02801">
    <property type="entry name" value="Ketoacyl-synt_C"/>
    <property type="match status" value="1"/>
</dbReference>
<dbReference type="InterPro" id="IPR016036">
    <property type="entry name" value="Malonyl_transacylase_ACP-bd"/>
</dbReference>
<keyword evidence="5" id="KW-0511">Multifunctional enzyme</keyword>
<dbReference type="PANTHER" id="PTHR43775">
    <property type="entry name" value="FATTY ACID SYNTHASE"/>
    <property type="match status" value="1"/>
</dbReference>
<evidence type="ECO:0000256" key="5">
    <source>
        <dbReference type="ARBA" id="ARBA00023268"/>
    </source>
</evidence>